<accession>A0A8S5MYT7</accession>
<sequence length="32" mass="3722">MHFRSRKIKETGVYGTKENSPKMELPQNEGKT</sequence>
<evidence type="ECO:0000313" key="2">
    <source>
        <dbReference type="EMBL" id="DAD87194.1"/>
    </source>
</evidence>
<protein>
    <submittedName>
        <fullName evidence="2">Uncharacterized protein</fullName>
    </submittedName>
</protein>
<feature type="region of interest" description="Disordered" evidence="1">
    <location>
        <begin position="1"/>
        <end position="32"/>
    </location>
</feature>
<evidence type="ECO:0000256" key="1">
    <source>
        <dbReference type="SAM" id="MobiDB-lite"/>
    </source>
</evidence>
<proteinExistence type="predicted"/>
<organism evidence="2">
    <name type="scientific">Siphoviridae sp. ctuUw41</name>
    <dbReference type="NCBI Taxonomy" id="2826503"/>
    <lineage>
        <taxon>Viruses</taxon>
        <taxon>Duplodnaviria</taxon>
        <taxon>Heunggongvirae</taxon>
        <taxon>Uroviricota</taxon>
        <taxon>Caudoviricetes</taxon>
    </lineage>
</organism>
<reference evidence="2" key="1">
    <citation type="journal article" date="2021" name="Proc. Natl. Acad. Sci. U.S.A.">
        <title>A Catalog of Tens of Thousands of Viruses from Human Metagenomes Reveals Hidden Associations with Chronic Diseases.</title>
        <authorList>
            <person name="Tisza M.J."/>
            <person name="Buck C.B."/>
        </authorList>
    </citation>
    <scope>NUCLEOTIDE SEQUENCE</scope>
    <source>
        <strain evidence="2">CtuUw41</strain>
    </source>
</reference>
<dbReference type="EMBL" id="BK015017">
    <property type="protein sequence ID" value="DAD87194.1"/>
    <property type="molecule type" value="Genomic_DNA"/>
</dbReference>
<name>A0A8S5MYT7_9CAUD</name>